<evidence type="ECO:0000313" key="10">
    <source>
        <dbReference type="EMBL" id="VDP91171.1"/>
    </source>
</evidence>
<evidence type="ECO:0000256" key="1">
    <source>
        <dbReference type="ARBA" id="ARBA00004651"/>
    </source>
</evidence>
<keyword evidence="7 9" id="KW-0472">Membrane</keyword>
<keyword evidence="2 9" id="KW-0813">Transport</keyword>
<keyword evidence="4 9" id="KW-0812">Transmembrane</keyword>
<feature type="transmembrane region" description="Helical" evidence="9">
    <location>
        <begin position="291"/>
        <end position="315"/>
    </location>
</feature>
<evidence type="ECO:0000256" key="3">
    <source>
        <dbReference type="ARBA" id="ARBA00022475"/>
    </source>
</evidence>
<comment type="similarity">
    <text evidence="9">Belongs to the pannexin family.</text>
</comment>
<dbReference type="PRINTS" id="PR01262">
    <property type="entry name" value="INNEXIN"/>
</dbReference>
<feature type="transmembrane region" description="Helical" evidence="9">
    <location>
        <begin position="95"/>
        <end position="117"/>
    </location>
</feature>
<dbReference type="OrthoDB" id="5867527at2759"/>
<dbReference type="EMBL" id="UZAN01056234">
    <property type="protein sequence ID" value="VDP91171.1"/>
    <property type="molecule type" value="Genomic_DNA"/>
</dbReference>
<evidence type="ECO:0000313" key="11">
    <source>
        <dbReference type="Proteomes" id="UP000272942"/>
    </source>
</evidence>
<protein>
    <recommendedName>
        <fullName evidence="9">Innexin</fullName>
    </recommendedName>
</protein>
<comment type="subcellular location">
    <subcellularLocation>
        <location evidence="1 9">Cell membrane</location>
        <topology evidence="1 9">Multi-pass membrane protein</topology>
    </subcellularLocation>
</comment>
<name>A0A183B3W3_9TREM</name>
<comment type="function">
    <text evidence="9">Structural component of the gap junctions.</text>
</comment>
<dbReference type="Proteomes" id="UP000272942">
    <property type="component" value="Unassembled WGS sequence"/>
</dbReference>
<evidence type="ECO:0000256" key="8">
    <source>
        <dbReference type="ARBA" id="ARBA00023303"/>
    </source>
</evidence>
<reference evidence="10 11" key="2">
    <citation type="submission" date="2018-11" db="EMBL/GenBank/DDBJ databases">
        <authorList>
            <consortium name="Pathogen Informatics"/>
        </authorList>
    </citation>
    <scope>NUCLEOTIDE SEQUENCE [LARGE SCALE GENOMIC DNA]</scope>
    <source>
        <strain evidence="10 11">Egypt</strain>
    </source>
</reference>
<dbReference type="GO" id="GO:0005921">
    <property type="term" value="C:gap junction"/>
    <property type="evidence" value="ECO:0007669"/>
    <property type="project" value="UniProtKB-UniRule"/>
</dbReference>
<dbReference type="PANTHER" id="PTHR11893:SF36">
    <property type="entry name" value="INNEXIN-5"/>
    <property type="match status" value="1"/>
</dbReference>
<evidence type="ECO:0000256" key="7">
    <source>
        <dbReference type="ARBA" id="ARBA00023136"/>
    </source>
</evidence>
<evidence type="ECO:0000256" key="6">
    <source>
        <dbReference type="ARBA" id="ARBA00023065"/>
    </source>
</evidence>
<keyword evidence="6 9" id="KW-0406">Ion transport</keyword>
<feature type="transmembrane region" description="Helical" evidence="9">
    <location>
        <begin position="200"/>
        <end position="223"/>
    </location>
</feature>
<dbReference type="GO" id="GO:0005886">
    <property type="term" value="C:plasma membrane"/>
    <property type="evidence" value="ECO:0007669"/>
    <property type="project" value="UniProtKB-SubCell"/>
</dbReference>
<gene>
    <name evidence="9" type="primary">inx</name>
    <name evidence="10" type="ORF">ECPE_LOCUS13899</name>
</gene>
<dbReference type="WBParaSite" id="ECPE_0001393801-mRNA-1">
    <property type="protein sequence ID" value="ECPE_0001393801-mRNA-1"/>
    <property type="gene ID" value="ECPE_0001393801"/>
</dbReference>
<evidence type="ECO:0000256" key="4">
    <source>
        <dbReference type="ARBA" id="ARBA00022692"/>
    </source>
</evidence>
<evidence type="ECO:0000256" key="9">
    <source>
        <dbReference type="RuleBase" id="RU010713"/>
    </source>
</evidence>
<dbReference type="AlphaFoldDB" id="A0A183B3W3"/>
<dbReference type="Pfam" id="PF00876">
    <property type="entry name" value="Innexin"/>
    <property type="match status" value="1"/>
</dbReference>
<proteinExistence type="inferred from homology"/>
<reference evidence="12" key="1">
    <citation type="submission" date="2016-06" db="UniProtKB">
        <authorList>
            <consortium name="WormBaseParasite"/>
        </authorList>
    </citation>
    <scope>IDENTIFICATION</scope>
</reference>
<feature type="transmembrane region" description="Helical" evidence="9">
    <location>
        <begin position="20"/>
        <end position="39"/>
    </location>
</feature>
<evidence type="ECO:0000256" key="5">
    <source>
        <dbReference type="ARBA" id="ARBA00022989"/>
    </source>
</evidence>
<keyword evidence="3" id="KW-1003">Cell membrane</keyword>
<dbReference type="PANTHER" id="PTHR11893">
    <property type="entry name" value="INNEXIN"/>
    <property type="match status" value="1"/>
</dbReference>
<keyword evidence="5 9" id="KW-1133">Transmembrane helix</keyword>
<dbReference type="PROSITE" id="PS51013">
    <property type="entry name" value="PANNEXIN"/>
    <property type="match status" value="1"/>
</dbReference>
<accession>A0A183B3W3</accession>
<dbReference type="GO" id="GO:0034220">
    <property type="term" value="P:monoatomic ion transmembrane transport"/>
    <property type="evidence" value="ECO:0007669"/>
    <property type="project" value="UniProtKB-KW"/>
</dbReference>
<organism evidence="12">
    <name type="scientific">Echinostoma caproni</name>
    <dbReference type="NCBI Taxonomy" id="27848"/>
    <lineage>
        <taxon>Eukaryota</taxon>
        <taxon>Metazoa</taxon>
        <taxon>Spiralia</taxon>
        <taxon>Lophotrochozoa</taxon>
        <taxon>Platyhelminthes</taxon>
        <taxon>Trematoda</taxon>
        <taxon>Digenea</taxon>
        <taxon>Plagiorchiida</taxon>
        <taxon>Echinostomata</taxon>
        <taxon>Echinostomatoidea</taxon>
        <taxon>Echinostomatidae</taxon>
        <taxon>Echinostoma</taxon>
    </lineage>
</organism>
<keyword evidence="8 9" id="KW-0407">Ion channel</keyword>
<dbReference type="InterPro" id="IPR000990">
    <property type="entry name" value="Innexin"/>
</dbReference>
<evidence type="ECO:0000313" key="12">
    <source>
        <dbReference type="WBParaSite" id="ECPE_0001393801-mRNA-1"/>
    </source>
</evidence>
<keyword evidence="11" id="KW-1185">Reference proteome</keyword>
<evidence type="ECO:0000256" key="2">
    <source>
        <dbReference type="ARBA" id="ARBA00022448"/>
    </source>
</evidence>
<dbReference type="GO" id="GO:0005243">
    <property type="term" value="F:gap junction channel activity"/>
    <property type="evidence" value="ECO:0007669"/>
    <property type="project" value="TreeGrafter"/>
</dbReference>
<sequence length="451" mass="51556">MARSSAFSHLEDFADRLSHFFTTGIILMFAGVTMANVYFLRPISCTLPTAPDNKFNEFAESVCWVKGTTALRASDRMPMDAKDWDQLHERSGISFYQWVPFCLSIQAMLFFLPHAIWQSLARYTMGENLECILDKARAANAADDRDKRQKCISIAAYQLFRLSRQHHDYRSSSWARWQRRAVQRIPGGSLFVASKRMGNWVMMAYLSVKLLYLVNALGQLYLIRTFLGYNGGLFSFGDILVGTLTSKKEWDESDFFPRQTYCPVSVRQLGASNNVFTAICVLPVNMFNEKIYIFLWLWIAFVAVATAISMLVWLVRSLFHRCQTTFVRDFLILSVQSQVNEPDRDHSDNCTACCIQPNDPTVDRFIVECVRNDGTFLLRMIRSNAGDVAAGEILATWWHLFVQYEQAECAQFEKQRLKYAMAADDVYGNLNQPDGQTVLRKGSAEKAPSFV</sequence>